<evidence type="ECO:0000313" key="3">
    <source>
        <dbReference type="Proteomes" id="UP000837857"/>
    </source>
</evidence>
<accession>A0ABN8IHA6</accession>
<dbReference type="EMBL" id="OW152834">
    <property type="protein sequence ID" value="CAH2055751.1"/>
    <property type="molecule type" value="Genomic_DNA"/>
</dbReference>
<name>A0ABN8IHA6_9NEOP</name>
<keyword evidence="3" id="KW-1185">Reference proteome</keyword>
<gene>
    <name evidence="2" type="ORF">IPOD504_LOCUS9070</name>
</gene>
<feature type="region of interest" description="Disordered" evidence="1">
    <location>
        <begin position="227"/>
        <end position="247"/>
    </location>
</feature>
<organism evidence="2 3">
    <name type="scientific">Iphiclides podalirius</name>
    <name type="common">scarce swallowtail</name>
    <dbReference type="NCBI Taxonomy" id="110791"/>
    <lineage>
        <taxon>Eukaryota</taxon>
        <taxon>Metazoa</taxon>
        <taxon>Ecdysozoa</taxon>
        <taxon>Arthropoda</taxon>
        <taxon>Hexapoda</taxon>
        <taxon>Insecta</taxon>
        <taxon>Pterygota</taxon>
        <taxon>Neoptera</taxon>
        <taxon>Endopterygota</taxon>
        <taxon>Lepidoptera</taxon>
        <taxon>Glossata</taxon>
        <taxon>Ditrysia</taxon>
        <taxon>Papilionoidea</taxon>
        <taxon>Papilionidae</taxon>
        <taxon>Papilioninae</taxon>
        <taxon>Iphiclides</taxon>
    </lineage>
</organism>
<evidence type="ECO:0000313" key="2">
    <source>
        <dbReference type="EMBL" id="CAH2055751.1"/>
    </source>
</evidence>
<dbReference type="Proteomes" id="UP000837857">
    <property type="component" value="Chromosome 22"/>
</dbReference>
<proteinExistence type="predicted"/>
<protein>
    <submittedName>
        <fullName evidence="2">Uncharacterized protein</fullName>
    </submittedName>
</protein>
<reference evidence="2" key="1">
    <citation type="submission" date="2022-03" db="EMBL/GenBank/DDBJ databases">
        <authorList>
            <person name="Martin H S."/>
        </authorList>
    </citation>
    <scope>NUCLEOTIDE SEQUENCE</scope>
</reference>
<sequence length="310" mass="35151">MATSPPIISVQASNLIRRCLFFLYALNAVVTVFGEDVTITGISDDLISELYSKYKEAVEDDSTVTTRRIHTRNHHFKIHIKKLKAVNGLKLHNLMIKEEAASETNPLIYIDNPVESKIPNAYLTLEEFKKALTNRIMSQREELTIVSNYALRTPKVVQTIPRKWSDKNNKTLVLINKKTPSTKSIQQTKNLMKTSIEGTNKWEGTNNFVTQQIENVTSILQVNQTTQSLERSTDSTTELISKETSTESTSEVSLTSLILESSTMTTTTTEFITEVTSKESSRIDKEVTKTTTRRTRRTLGRPLVFMGRNR</sequence>
<feature type="non-terminal residue" evidence="2">
    <location>
        <position position="310"/>
    </location>
</feature>
<evidence type="ECO:0000256" key="1">
    <source>
        <dbReference type="SAM" id="MobiDB-lite"/>
    </source>
</evidence>